<dbReference type="Proteomes" id="UP000531216">
    <property type="component" value="Unassembled WGS sequence"/>
</dbReference>
<evidence type="ECO:0000313" key="1">
    <source>
        <dbReference type="EMBL" id="MBB3937724.1"/>
    </source>
</evidence>
<dbReference type="EMBL" id="JACIDO010000011">
    <property type="protein sequence ID" value="MBB3937724.1"/>
    <property type="molecule type" value="Genomic_DNA"/>
</dbReference>
<evidence type="ECO:0000313" key="2">
    <source>
        <dbReference type="Proteomes" id="UP000531216"/>
    </source>
</evidence>
<comment type="caution">
    <text evidence="1">The sequence shown here is derived from an EMBL/GenBank/DDBJ whole genome shotgun (WGS) entry which is preliminary data.</text>
</comment>
<reference evidence="1 2" key="1">
    <citation type="submission" date="2020-08" db="EMBL/GenBank/DDBJ databases">
        <title>Genomic Encyclopedia of Type Strains, Phase IV (KMG-IV): sequencing the most valuable type-strain genomes for metagenomic binning, comparative biology and taxonomic classification.</title>
        <authorList>
            <person name="Goeker M."/>
        </authorList>
    </citation>
    <scope>NUCLEOTIDE SEQUENCE [LARGE SCALE GENOMIC DNA]</scope>
    <source>
        <strain evidence="1 2">DSM 25024</strain>
    </source>
</reference>
<organism evidence="1 2">
    <name type="scientific">Aureimonas phyllosphaerae</name>
    <dbReference type="NCBI Taxonomy" id="1166078"/>
    <lineage>
        <taxon>Bacteria</taxon>
        <taxon>Pseudomonadati</taxon>
        <taxon>Pseudomonadota</taxon>
        <taxon>Alphaproteobacteria</taxon>
        <taxon>Hyphomicrobiales</taxon>
        <taxon>Aurantimonadaceae</taxon>
        <taxon>Aureimonas</taxon>
    </lineage>
</organism>
<gene>
    <name evidence="1" type="ORF">GGR05_003892</name>
</gene>
<dbReference type="OrthoDB" id="8454419at2"/>
<dbReference type="AlphaFoldDB" id="A0A7W6FVX2"/>
<accession>A0A7W6FVX2</accession>
<sequence length="164" mass="18748">MDLRSIISAPKESIKTGEWRRGEIPRVQWPSKRAKAKAYKYGPLYQWRIVTFACSGHDCRVRLLLNEDKQIFRASLGVVVSGETISICDYEWHASEPGWHCHARCDEFRHLSASFNRFGGQRIPKANSHHRRVEFRFKRDVLSAANAFNCAVDIFGLDKGGGIV</sequence>
<keyword evidence="2" id="KW-1185">Reference proteome</keyword>
<name>A0A7W6FVX2_9HYPH</name>
<proteinExistence type="predicted"/>
<protein>
    <submittedName>
        <fullName evidence="1">Uncharacterized protein</fullName>
    </submittedName>
</protein>
<dbReference type="RefSeq" id="WP_139224667.1">
    <property type="nucleotide sequence ID" value="NZ_FOOA01000014.1"/>
</dbReference>